<dbReference type="Proteomes" id="UP000250088">
    <property type="component" value="Chromosome"/>
</dbReference>
<proteinExistence type="predicted"/>
<evidence type="ECO:0000313" key="3">
    <source>
        <dbReference type="Proteomes" id="UP000250088"/>
    </source>
</evidence>
<evidence type="ECO:0000313" key="2">
    <source>
        <dbReference type="EMBL" id="ARS91838.1"/>
    </source>
</evidence>
<accession>A0A2Z2I3F4</accession>
<protein>
    <recommendedName>
        <fullName evidence="4">SnoaL-like domain-containing protein</fullName>
    </recommendedName>
</protein>
<dbReference type="KEGG" id="naj:B1756_12655"/>
<dbReference type="OrthoDB" id="224281at2157"/>
<dbReference type="RefSeq" id="WP_086890179.1">
    <property type="nucleotide sequence ID" value="NZ_CP019893.1"/>
</dbReference>
<feature type="compositionally biased region" description="Polar residues" evidence="1">
    <location>
        <begin position="116"/>
        <end position="133"/>
    </location>
</feature>
<organism evidence="2 3">
    <name type="scientific">Natrarchaeobaculum aegyptiacum</name>
    <dbReference type="NCBI Taxonomy" id="745377"/>
    <lineage>
        <taxon>Archaea</taxon>
        <taxon>Methanobacteriati</taxon>
        <taxon>Methanobacteriota</taxon>
        <taxon>Stenosarchaea group</taxon>
        <taxon>Halobacteria</taxon>
        <taxon>Halobacteriales</taxon>
        <taxon>Natrialbaceae</taxon>
        <taxon>Natrarchaeobaculum</taxon>
    </lineage>
</organism>
<evidence type="ECO:0008006" key="4">
    <source>
        <dbReference type="Google" id="ProtNLM"/>
    </source>
</evidence>
<sequence length="153" mass="16705">MSLNAPASADETVRAYYDALRAGEALEPFVLPGESTIKFGISEALFGASRVCEALRTQTETTTDWTVESHHLVVDQRDGFATMADEVTMAWTDAESEERKAFETRWSGTLVREATTDPSGGEQSTAATSVMASDRSTAPWRFATLHVSTSEEF</sequence>
<evidence type="ECO:0000256" key="1">
    <source>
        <dbReference type="SAM" id="MobiDB-lite"/>
    </source>
</evidence>
<dbReference type="EMBL" id="CP019893">
    <property type="protein sequence ID" value="ARS91838.1"/>
    <property type="molecule type" value="Genomic_DNA"/>
</dbReference>
<feature type="region of interest" description="Disordered" evidence="1">
    <location>
        <begin position="113"/>
        <end position="133"/>
    </location>
</feature>
<keyword evidence="3" id="KW-1185">Reference proteome</keyword>
<name>A0A2Z2I3F4_9EURY</name>
<dbReference type="GeneID" id="32894942"/>
<reference evidence="3" key="1">
    <citation type="submission" date="2017-02" db="EMBL/GenBank/DDBJ databases">
        <title>Natronthermophilus aegyptiacus gen. nov.,sp. nov., an aerobic, extremely halophilic alkalithermophilic archaeon isolated from the athalassohaline Wadi An Natrun, Egypt.</title>
        <authorList>
            <person name="Zhao B."/>
        </authorList>
    </citation>
    <scope>NUCLEOTIDE SEQUENCE [LARGE SCALE GENOMIC DNA]</scope>
    <source>
        <strain evidence="3">JW/NM-HA 15</strain>
    </source>
</reference>
<dbReference type="AlphaFoldDB" id="A0A2Z2I3F4"/>
<gene>
    <name evidence="2" type="ORF">B1756_12655</name>
</gene>